<protein>
    <submittedName>
        <fullName evidence="5">GspE/PulE family protein</fullName>
    </submittedName>
</protein>
<keyword evidence="2" id="KW-0547">Nucleotide-binding</keyword>
<dbReference type="FunFam" id="3.30.300.160:FF:000002">
    <property type="entry name" value="Type II secretion system protein E"/>
    <property type="match status" value="1"/>
</dbReference>
<evidence type="ECO:0000256" key="3">
    <source>
        <dbReference type="ARBA" id="ARBA00022840"/>
    </source>
</evidence>
<evidence type="ECO:0000259" key="4">
    <source>
        <dbReference type="PROSITE" id="PS00662"/>
    </source>
</evidence>
<dbReference type="GO" id="GO:0005524">
    <property type="term" value="F:ATP binding"/>
    <property type="evidence" value="ECO:0007669"/>
    <property type="project" value="UniProtKB-KW"/>
</dbReference>
<dbReference type="Gene3D" id="3.30.300.160">
    <property type="entry name" value="Type II secretion system, protein E, N-terminal domain"/>
    <property type="match status" value="1"/>
</dbReference>
<evidence type="ECO:0000313" key="6">
    <source>
        <dbReference type="Proteomes" id="UP000276301"/>
    </source>
</evidence>
<organism evidence="5 6">
    <name type="scientific">Anaerotruncus massiliensis</name>
    <name type="common">ex Liu et al. 2021</name>
    <dbReference type="NCBI Taxonomy" id="2321404"/>
    <lineage>
        <taxon>Bacteria</taxon>
        <taxon>Bacillati</taxon>
        <taxon>Bacillota</taxon>
        <taxon>Clostridia</taxon>
        <taxon>Eubacteriales</taxon>
        <taxon>Oscillospiraceae</taxon>
        <taxon>Anaerotruncus</taxon>
    </lineage>
</organism>
<dbReference type="InterPro" id="IPR001482">
    <property type="entry name" value="T2SS/T4SS_dom"/>
</dbReference>
<dbReference type="GO" id="GO:0005886">
    <property type="term" value="C:plasma membrane"/>
    <property type="evidence" value="ECO:0007669"/>
    <property type="project" value="TreeGrafter"/>
</dbReference>
<dbReference type="InterPro" id="IPR003593">
    <property type="entry name" value="AAA+_ATPase"/>
</dbReference>
<gene>
    <name evidence="5" type="ORF">D4A47_12720</name>
</gene>
<accession>A0A498CJB5</accession>
<dbReference type="GO" id="GO:0016887">
    <property type="term" value="F:ATP hydrolysis activity"/>
    <property type="evidence" value="ECO:0007669"/>
    <property type="project" value="TreeGrafter"/>
</dbReference>
<dbReference type="PANTHER" id="PTHR30258:SF2">
    <property type="entry name" value="COMG OPERON PROTEIN 1"/>
    <property type="match status" value="1"/>
</dbReference>
<dbReference type="Gene3D" id="3.30.450.90">
    <property type="match status" value="1"/>
</dbReference>
<name>A0A498CJB5_9FIRM</name>
<dbReference type="Gene3D" id="3.40.50.300">
    <property type="entry name" value="P-loop containing nucleotide triphosphate hydrolases"/>
    <property type="match status" value="1"/>
</dbReference>
<keyword evidence="6" id="KW-1185">Reference proteome</keyword>
<dbReference type="SUPFAM" id="SSF52540">
    <property type="entry name" value="P-loop containing nucleoside triphosphate hydrolases"/>
    <property type="match status" value="1"/>
</dbReference>
<dbReference type="EMBL" id="RCHT01000038">
    <property type="protein sequence ID" value="RLL08041.1"/>
    <property type="molecule type" value="Genomic_DNA"/>
</dbReference>
<dbReference type="Pfam" id="PF05157">
    <property type="entry name" value="MshEN"/>
    <property type="match status" value="1"/>
</dbReference>
<evidence type="ECO:0000256" key="1">
    <source>
        <dbReference type="ARBA" id="ARBA00006611"/>
    </source>
</evidence>
<dbReference type="InterPro" id="IPR027417">
    <property type="entry name" value="P-loop_NTPase"/>
</dbReference>
<keyword evidence="3" id="KW-0067">ATP-binding</keyword>
<dbReference type="SMART" id="SM00382">
    <property type="entry name" value="AAA"/>
    <property type="match status" value="1"/>
</dbReference>
<dbReference type="Proteomes" id="UP000276301">
    <property type="component" value="Unassembled WGS sequence"/>
</dbReference>
<dbReference type="CDD" id="cd01129">
    <property type="entry name" value="PulE-GspE-like"/>
    <property type="match status" value="1"/>
</dbReference>
<dbReference type="PROSITE" id="PS00662">
    <property type="entry name" value="T2SP_E"/>
    <property type="match status" value="1"/>
</dbReference>
<proteinExistence type="inferred from homology"/>
<dbReference type="Pfam" id="PF00437">
    <property type="entry name" value="T2SSE"/>
    <property type="match status" value="1"/>
</dbReference>
<dbReference type="AlphaFoldDB" id="A0A498CJB5"/>
<feature type="domain" description="Bacterial type II secretion system protein E" evidence="4">
    <location>
        <begin position="381"/>
        <end position="395"/>
    </location>
</feature>
<dbReference type="RefSeq" id="WP_121587559.1">
    <property type="nucleotide sequence ID" value="NZ_RCHT01000038.1"/>
</dbReference>
<sequence>MKNLPLGQVLVEAGFLTPEKLDEALALQKEKGGRLGDLLVENGYVTEHNLMLALQQRLEVPFVDLQEERIDRAAVQLVPRELAQKYSLIPLRVQGGELTVATNNPLDFYAFGELGLVTGMQIVPVLATKRDLNDAIHRCYAQQGAESALEEFNREYEDVADPARGEDYSDMLERVESAPVVRLLNSIVAQAYHMRASDIHVEPGKQNVSVRFRVDGELIEAMLLNSSVHVSLITRLKILSGIDIGERRVPQDGRFSADVDGKAVNLRVSTLPTVYGEKAVLRIMGDNTLDIVDVRDTGISADNYARLEEVMRNPNGIILVTGPTGSGKSTTIYAVLHQLSTPNVNVVTIEDPVEKLVDGISQVQINPKAGLTFASGLRSILRQDPDVIMIGEIRDVETARIAARAAITGHRVLTTIHTNDAASTFMRLVDMGVEPYIVASAVVGVVSQRLVRLVCPHCKREYEPDEKELSLWEGPRPKAFYRGSGCAHCNFTGYLGRTAIHEVVPMRHELSQLVVQRASVQEFRESIRASGGRFLKDNLADLVREGKTTLAEYLRVTYNIE</sequence>
<comment type="similarity">
    <text evidence="1">Belongs to the GSP E family.</text>
</comment>
<dbReference type="SUPFAM" id="SSF160246">
    <property type="entry name" value="EspE N-terminal domain-like"/>
    <property type="match status" value="1"/>
</dbReference>
<reference evidence="5 6" key="1">
    <citation type="submission" date="2018-10" db="EMBL/GenBank/DDBJ databases">
        <title>Anaerotruncus faecis sp. nov., isolated from human feces.</title>
        <authorList>
            <person name="Wang Y.-J."/>
        </authorList>
    </citation>
    <scope>NUCLEOTIDE SEQUENCE [LARGE SCALE GENOMIC DNA]</scope>
    <source>
        <strain evidence="5 6">22A2-44</strain>
    </source>
</reference>
<dbReference type="PANTHER" id="PTHR30258">
    <property type="entry name" value="TYPE II SECRETION SYSTEM PROTEIN GSPE-RELATED"/>
    <property type="match status" value="1"/>
</dbReference>
<dbReference type="InterPro" id="IPR007831">
    <property type="entry name" value="T2SS_GspE_N"/>
</dbReference>
<comment type="caution">
    <text evidence="5">The sequence shown here is derived from an EMBL/GenBank/DDBJ whole genome shotgun (WGS) entry which is preliminary data.</text>
</comment>
<dbReference type="InterPro" id="IPR037257">
    <property type="entry name" value="T2SS_E_N_sf"/>
</dbReference>
<evidence type="ECO:0000256" key="2">
    <source>
        <dbReference type="ARBA" id="ARBA00022741"/>
    </source>
</evidence>
<evidence type="ECO:0000313" key="5">
    <source>
        <dbReference type="EMBL" id="RLL08041.1"/>
    </source>
</evidence>